<dbReference type="GO" id="GO:0006596">
    <property type="term" value="P:polyamine biosynthetic process"/>
    <property type="evidence" value="ECO:0007669"/>
    <property type="project" value="UniProtKB-KW"/>
</dbReference>
<dbReference type="PANTHER" id="PTHR43317:SF1">
    <property type="entry name" value="THERMOSPERMINE SYNTHASE ACAULIS5"/>
    <property type="match status" value="1"/>
</dbReference>
<dbReference type="Proteomes" id="UP000229794">
    <property type="component" value="Unassembled WGS sequence"/>
</dbReference>
<dbReference type="AlphaFoldDB" id="A0A2H0BCZ6"/>
<dbReference type="PANTHER" id="PTHR43317">
    <property type="entry name" value="THERMOSPERMINE SYNTHASE ACAULIS5"/>
    <property type="match status" value="1"/>
</dbReference>
<proteinExistence type="predicted"/>
<dbReference type="InterPro" id="IPR029063">
    <property type="entry name" value="SAM-dependent_MTases_sf"/>
</dbReference>
<dbReference type="EMBL" id="PCST01000035">
    <property type="protein sequence ID" value="PIP55553.1"/>
    <property type="molecule type" value="Genomic_DNA"/>
</dbReference>
<protein>
    <recommendedName>
        <fullName evidence="4">PABS domain-containing protein</fullName>
    </recommendedName>
</protein>
<dbReference type="GO" id="GO:0010487">
    <property type="term" value="F:thermospermine synthase activity"/>
    <property type="evidence" value="ECO:0007669"/>
    <property type="project" value="TreeGrafter"/>
</dbReference>
<evidence type="ECO:0000256" key="1">
    <source>
        <dbReference type="ARBA" id="ARBA00023115"/>
    </source>
</evidence>
<sequence length="270" mass="30003">MFWLPTKVSGVVLTIDTADATYQILDVNYLGAPVRVLTMGPGGYQSGVFKNGRKELVFGYSRKIAEIIDTIEQKDSMLILGGGSFTMPEYFARKYPEMSIDIVEIDPELEKIAEEFFNYTSLPNISVINRDARAFLNNNAKLYDLIVVDVFSDISTPFTLTTKQYVERLGASLKPEGVVLVNVIGSASENCKTLLAGLHSTYRKTFPHAAVFPLKAYDLMAYQNIILAYSKEELDLDKVLGQSSVELSSDLVFTDSFAPIERLHHQCASA</sequence>
<name>A0A2H0BCZ6_9BACT</name>
<gene>
    <name evidence="2" type="ORF">COX06_02650</name>
</gene>
<organism evidence="2 3">
    <name type="scientific">Candidatus Zambryskibacteria bacterium CG22_combo_CG10-13_8_21_14_all_42_17</name>
    <dbReference type="NCBI Taxonomy" id="1975118"/>
    <lineage>
        <taxon>Bacteria</taxon>
        <taxon>Candidatus Zambryskiibacteriota</taxon>
    </lineage>
</organism>
<dbReference type="CDD" id="cd02440">
    <property type="entry name" value="AdoMet_MTases"/>
    <property type="match status" value="1"/>
</dbReference>
<dbReference type="NCBIfam" id="NF037959">
    <property type="entry name" value="MFS_SpdSyn"/>
    <property type="match status" value="1"/>
</dbReference>
<accession>A0A2H0BCZ6</accession>
<comment type="caution">
    <text evidence="2">The sequence shown here is derived from an EMBL/GenBank/DDBJ whole genome shotgun (WGS) entry which is preliminary data.</text>
</comment>
<evidence type="ECO:0000313" key="3">
    <source>
        <dbReference type="Proteomes" id="UP000229794"/>
    </source>
</evidence>
<dbReference type="Pfam" id="PF01564">
    <property type="entry name" value="Spermine_synth"/>
    <property type="match status" value="1"/>
</dbReference>
<keyword evidence="1" id="KW-0620">Polyamine biosynthesis</keyword>
<dbReference type="SUPFAM" id="SSF53335">
    <property type="entry name" value="S-adenosyl-L-methionine-dependent methyltransferases"/>
    <property type="match status" value="1"/>
</dbReference>
<dbReference type="Gene3D" id="3.40.50.150">
    <property type="entry name" value="Vaccinia Virus protein VP39"/>
    <property type="match status" value="1"/>
</dbReference>
<evidence type="ECO:0000313" key="2">
    <source>
        <dbReference type="EMBL" id="PIP55553.1"/>
    </source>
</evidence>
<evidence type="ECO:0008006" key="4">
    <source>
        <dbReference type="Google" id="ProtNLM"/>
    </source>
</evidence>
<reference evidence="2 3" key="1">
    <citation type="submission" date="2017-09" db="EMBL/GenBank/DDBJ databases">
        <title>Depth-based differentiation of microbial function through sediment-hosted aquifers and enrichment of novel symbionts in the deep terrestrial subsurface.</title>
        <authorList>
            <person name="Probst A.J."/>
            <person name="Ladd B."/>
            <person name="Jarett J.K."/>
            <person name="Geller-Mcgrath D.E."/>
            <person name="Sieber C.M."/>
            <person name="Emerson J.B."/>
            <person name="Anantharaman K."/>
            <person name="Thomas B.C."/>
            <person name="Malmstrom R."/>
            <person name="Stieglmeier M."/>
            <person name="Klingl A."/>
            <person name="Woyke T."/>
            <person name="Ryan C.M."/>
            <person name="Banfield J.F."/>
        </authorList>
    </citation>
    <scope>NUCLEOTIDE SEQUENCE [LARGE SCALE GENOMIC DNA]</scope>
    <source>
        <strain evidence="2">CG22_combo_CG10-13_8_21_14_all_42_17</strain>
    </source>
</reference>